<comment type="caution">
    <text evidence="1">The sequence shown here is derived from an EMBL/GenBank/DDBJ whole genome shotgun (WGS) entry which is preliminary data.</text>
</comment>
<dbReference type="AlphaFoldDB" id="A0A420WB63"/>
<evidence type="ECO:0000313" key="2">
    <source>
        <dbReference type="Proteomes" id="UP000277424"/>
    </source>
</evidence>
<proteinExistence type="predicted"/>
<protein>
    <submittedName>
        <fullName evidence="1">PAS domain-containing protein</fullName>
    </submittedName>
</protein>
<sequence>MYRADIIDLSHIQDPRLARLADYWQSKRGDRPIPYRADIDPVDFPRLLPNVWLVQYEAAPDRFLYRLSGEEIRRVHPGISFGRYIDEFLSPQALARIQPFYREVLGLDGGAPTILHMHGFVYRMSEYGLSATGERLVLPLLDGEGAPRFIFGATLYRFDPVPRNAPDGDPPVTRTAVPLT</sequence>
<name>A0A420WB63_9PROT</name>
<dbReference type="EMBL" id="RBIG01000003">
    <property type="protein sequence ID" value="RKQ68223.1"/>
    <property type="molecule type" value="Genomic_DNA"/>
</dbReference>
<organism evidence="1 2">
    <name type="scientific">Oceanibaculum indicum</name>
    <dbReference type="NCBI Taxonomy" id="526216"/>
    <lineage>
        <taxon>Bacteria</taxon>
        <taxon>Pseudomonadati</taxon>
        <taxon>Pseudomonadota</taxon>
        <taxon>Alphaproteobacteria</taxon>
        <taxon>Rhodospirillales</taxon>
        <taxon>Oceanibaculaceae</taxon>
        <taxon>Oceanibaculum</taxon>
    </lineage>
</organism>
<dbReference type="Pfam" id="PF07310">
    <property type="entry name" value="PAS_5"/>
    <property type="match status" value="1"/>
</dbReference>
<dbReference type="Proteomes" id="UP000277424">
    <property type="component" value="Unassembled WGS sequence"/>
</dbReference>
<dbReference type="RefSeq" id="WP_121220777.1">
    <property type="nucleotide sequence ID" value="NZ_RBIG01000003.1"/>
</dbReference>
<evidence type="ECO:0000313" key="1">
    <source>
        <dbReference type="EMBL" id="RKQ68223.1"/>
    </source>
</evidence>
<accession>A0A420WB63</accession>
<dbReference type="OrthoDB" id="7354362at2"/>
<reference evidence="1 2" key="1">
    <citation type="submission" date="2018-10" db="EMBL/GenBank/DDBJ databases">
        <title>Comparative analysis of microorganisms from saline springs in Andes Mountain Range, Colombia.</title>
        <authorList>
            <person name="Rubin E."/>
        </authorList>
    </citation>
    <scope>NUCLEOTIDE SEQUENCE [LARGE SCALE GENOMIC DNA]</scope>
    <source>
        <strain evidence="1 2">USBA 36</strain>
    </source>
</reference>
<gene>
    <name evidence="1" type="ORF">BCL74_2698</name>
</gene>
<dbReference type="InterPro" id="IPR009922">
    <property type="entry name" value="DUF1457"/>
</dbReference>